<gene>
    <name evidence="2" type="ORF">BU23DRAFT_559956</name>
</gene>
<keyword evidence="1" id="KW-0472">Membrane</keyword>
<protein>
    <submittedName>
        <fullName evidence="2">Uncharacterized protein</fullName>
    </submittedName>
</protein>
<feature type="transmembrane region" description="Helical" evidence="1">
    <location>
        <begin position="39"/>
        <end position="64"/>
    </location>
</feature>
<proteinExistence type="predicted"/>
<name>A0A6A5UPE8_9PLEO</name>
<sequence length="97" mass="11144">MSPQEAVVIEASPPAYEGYGTIREIHVVRVRSSRGASRAFLVTTLLLLITLAFSAICFVAWNFYNLSECEKNRLPWEKPCKDWLGKDSFFWGAHRRH</sequence>
<dbReference type="EMBL" id="ML976741">
    <property type="protein sequence ID" value="KAF1966811.1"/>
    <property type="molecule type" value="Genomic_DNA"/>
</dbReference>
<keyword evidence="1" id="KW-1133">Transmembrane helix</keyword>
<evidence type="ECO:0000256" key="1">
    <source>
        <dbReference type="SAM" id="Phobius"/>
    </source>
</evidence>
<accession>A0A6A5UPE8</accession>
<organism evidence="2 3">
    <name type="scientific">Bimuria novae-zelandiae CBS 107.79</name>
    <dbReference type="NCBI Taxonomy" id="1447943"/>
    <lineage>
        <taxon>Eukaryota</taxon>
        <taxon>Fungi</taxon>
        <taxon>Dikarya</taxon>
        <taxon>Ascomycota</taxon>
        <taxon>Pezizomycotina</taxon>
        <taxon>Dothideomycetes</taxon>
        <taxon>Pleosporomycetidae</taxon>
        <taxon>Pleosporales</taxon>
        <taxon>Massarineae</taxon>
        <taxon>Didymosphaeriaceae</taxon>
        <taxon>Bimuria</taxon>
    </lineage>
</organism>
<evidence type="ECO:0000313" key="2">
    <source>
        <dbReference type="EMBL" id="KAF1966811.1"/>
    </source>
</evidence>
<dbReference type="AlphaFoldDB" id="A0A6A5UPE8"/>
<evidence type="ECO:0000313" key="3">
    <source>
        <dbReference type="Proteomes" id="UP000800036"/>
    </source>
</evidence>
<reference evidence="2" key="1">
    <citation type="journal article" date="2020" name="Stud. Mycol.">
        <title>101 Dothideomycetes genomes: a test case for predicting lifestyles and emergence of pathogens.</title>
        <authorList>
            <person name="Haridas S."/>
            <person name="Albert R."/>
            <person name="Binder M."/>
            <person name="Bloem J."/>
            <person name="Labutti K."/>
            <person name="Salamov A."/>
            <person name="Andreopoulos B."/>
            <person name="Baker S."/>
            <person name="Barry K."/>
            <person name="Bills G."/>
            <person name="Bluhm B."/>
            <person name="Cannon C."/>
            <person name="Castanera R."/>
            <person name="Culley D."/>
            <person name="Daum C."/>
            <person name="Ezra D."/>
            <person name="Gonzalez J."/>
            <person name="Henrissat B."/>
            <person name="Kuo A."/>
            <person name="Liang C."/>
            <person name="Lipzen A."/>
            <person name="Lutzoni F."/>
            <person name="Magnuson J."/>
            <person name="Mondo S."/>
            <person name="Nolan M."/>
            <person name="Ohm R."/>
            <person name="Pangilinan J."/>
            <person name="Park H.-J."/>
            <person name="Ramirez L."/>
            <person name="Alfaro M."/>
            <person name="Sun H."/>
            <person name="Tritt A."/>
            <person name="Yoshinaga Y."/>
            <person name="Zwiers L.-H."/>
            <person name="Turgeon B."/>
            <person name="Goodwin S."/>
            <person name="Spatafora J."/>
            <person name="Crous P."/>
            <person name="Grigoriev I."/>
        </authorList>
    </citation>
    <scope>NUCLEOTIDE SEQUENCE</scope>
    <source>
        <strain evidence="2">CBS 107.79</strain>
    </source>
</reference>
<dbReference type="OrthoDB" id="3920320at2759"/>
<keyword evidence="3" id="KW-1185">Reference proteome</keyword>
<dbReference type="Proteomes" id="UP000800036">
    <property type="component" value="Unassembled WGS sequence"/>
</dbReference>
<keyword evidence="1" id="KW-0812">Transmembrane</keyword>